<keyword evidence="5" id="KW-1185">Reference proteome</keyword>
<dbReference type="SUPFAM" id="SSF47874">
    <property type="entry name" value="Annexin"/>
    <property type="match status" value="1"/>
</dbReference>
<gene>
    <name evidence="3" type="ORF">B0A62_03535</name>
    <name evidence="2" type="ORF">IW20_08495</name>
</gene>
<feature type="transmembrane region" description="Helical" evidence="1">
    <location>
        <begin position="7"/>
        <end position="24"/>
    </location>
</feature>
<evidence type="ECO:0000313" key="2">
    <source>
        <dbReference type="EMBL" id="KFF17369.1"/>
    </source>
</evidence>
<dbReference type="Gene3D" id="1.10.220.10">
    <property type="entry name" value="Annexin"/>
    <property type="match status" value="1"/>
</dbReference>
<comment type="caution">
    <text evidence="2">The sequence shown here is derived from an EMBL/GenBank/DDBJ whole genome shotgun (WGS) entry which is preliminary data.</text>
</comment>
<dbReference type="AlphaFoldDB" id="A0A086AL05"/>
<dbReference type="STRING" id="991.IW20_08495"/>
<dbReference type="InterPro" id="IPR037104">
    <property type="entry name" value="Annexin_sf"/>
</dbReference>
<name>A0A086AL05_FLAHY</name>
<keyword evidence="1" id="KW-1133">Transmembrane helix</keyword>
<evidence type="ECO:0000313" key="4">
    <source>
        <dbReference type="Proteomes" id="UP000028712"/>
    </source>
</evidence>
<dbReference type="GO" id="GO:0005509">
    <property type="term" value="F:calcium ion binding"/>
    <property type="evidence" value="ECO:0007669"/>
    <property type="project" value="InterPro"/>
</dbReference>
<evidence type="ECO:0000313" key="5">
    <source>
        <dbReference type="Proteomes" id="UP000198424"/>
    </source>
</evidence>
<dbReference type="EMBL" id="JPRM01000010">
    <property type="protein sequence ID" value="KFF17369.1"/>
    <property type="molecule type" value="Genomic_DNA"/>
</dbReference>
<evidence type="ECO:0000256" key="1">
    <source>
        <dbReference type="SAM" id="Phobius"/>
    </source>
</evidence>
<accession>A0A086AL05</accession>
<keyword evidence="1" id="KW-0472">Membrane</keyword>
<dbReference type="eggNOG" id="ENOG5033A28">
    <property type="taxonomic scope" value="Bacteria"/>
</dbReference>
<dbReference type="EMBL" id="MUGY01000003">
    <property type="protein sequence ID" value="OXA97333.1"/>
    <property type="molecule type" value="Genomic_DNA"/>
</dbReference>
<sequence length="141" mass="15671">MTTKKKVIVITASVVILGLGMYFLTKTNKNGKSVLGGNKKYVDEGDINLVPAFSASQKVALLYDAMNRYSGTDETQIFETLTGVSQAQFGLISKTFGLKNYNRVLGYNAVGGSKLPLKTWLREELNDADYNLLRKKFPMYL</sequence>
<dbReference type="Proteomes" id="UP000198424">
    <property type="component" value="Unassembled WGS sequence"/>
</dbReference>
<evidence type="ECO:0000313" key="3">
    <source>
        <dbReference type="EMBL" id="OXA97333.1"/>
    </source>
</evidence>
<reference evidence="3 5" key="2">
    <citation type="submission" date="2016-11" db="EMBL/GenBank/DDBJ databases">
        <title>Whole genomes of Flavobacteriaceae.</title>
        <authorList>
            <person name="Stine C."/>
            <person name="Li C."/>
            <person name="Tadesse D."/>
        </authorList>
    </citation>
    <scope>NUCLEOTIDE SEQUENCE [LARGE SCALE GENOMIC DNA]</scope>
    <source>
        <strain evidence="3 5">ATCC 29551</strain>
    </source>
</reference>
<organism evidence="2 4">
    <name type="scientific">Flavobacterium hydatis</name>
    <name type="common">Cytophaga aquatilis</name>
    <dbReference type="NCBI Taxonomy" id="991"/>
    <lineage>
        <taxon>Bacteria</taxon>
        <taxon>Pseudomonadati</taxon>
        <taxon>Bacteroidota</taxon>
        <taxon>Flavobacteriia</taxon>
        <taxon>Flavobacteriales</taxon>
        <taxon>Flavobacteriaceae</taxon>
        <taxon>Flavobacterium</taxon>
    </lineage>
</organism>
<protein>
    <submittedName>
        <fullName evidence="2">Uncharacterized protein</fullName>
    </submittedName>
</protein>
<reference evidence="2 4" key="1">
    <citation type="submission" date="2014-07" db="EMBL/GenBank/DDBJ databases">
        <title>Genome of Flavobacterium hydatis DSM 2063.</title>
        <authorList>
            <person name="Pipes S.E."/>
            <person name="Stropko S.J."/>
            <person name="Newman J.D."/>
        </authorList>
    </citation>
    <scope>NUCLEOTIDE SEQUENCE [LARGE SCALE GENOMIC DNA]</scope>
    <source>
        <strain evidence="2 4">DSM 2063</strain>
    </source>
</reference>
<keyword evidence="1" id="KW-0812">Transmembrane</keyword>
<dbReference type="Proteomes" id="UP000028712">
    <property type="component" value="Unassembled WGS sequence"/>
</dbReference>
<dbReference type="GO" id="GO:0005544">
    <property type="term" value="F:calcium-dependent phospholipid binding"/>
    <property type="evidence" value="ECO:0007669"/>
    <property type="project" value="InterPro"/>
</dbReference>
<proteinExistence type="predicted"/>